<dbReference type="PROSITE" id="PS00237">
    <property type="entry name" value="G_PROTEIN_RECEP_F1_1"/>
    <property type="match status" value="1"/>
</dbReference>
<proteinExistence type="inferred from homology"/>
<evidence type="ECO:0000256" key="13">
    <source>
        <dbReference type="ARBA" id="ARBA00023180"/>
    </source>
</evidence>
<dbReference type="GO" id="GO:0004940">
    <property type="term" value="F:beta1-adrenergic receptor activity"/>
    <property type="evidence" value="ECO:0007669"/>
    <property type="project" value="TreeGrafter"/>
</dbReference>
<evidence type="ECO:0000256" key="5">
    <source>
        <dbReference type="ARBA" id="ARBA00022692"/>
    </source>
</evidence>
<dbReference type="AlphaFoldDB" id="A0AAJ7T105"/>
<evidence type="ECO:0000256" key="14">
    <source>
        <dbReference type="ARBA" id="ARBA00023224"/>
    </source>
</evidence>
<keyword evidence="7 19" id="KW-1133">Transmembrane helix</keyword>
<comment type="similarity">
    <text evidence="17">Belongs to the G-protein coupled receptor 1 family.</text>
</comment>
<dbReference type="Pfam" id="PF00001">
    <property type="entry name" value="7tm_1"/>
    <property type="match status" value="1"/>
</dbReference>
<evidence type="ECO:0000256" key="2">
    <source>
        <dbReference type="ARBA" id="ARBA00004651"/>
    </source>
</evidence>
<keyword evidence="6" id="KW-0967">Endosome</keyword>
<evidence type="ECO:0000256" key="9">
    <source>
        <dbReference type="ARBA" id="ARBA00023136"/>
    </source>
</evidence>
<feature type="region of interest" description="Disordered" evidence="18">
    <location>
        <begin position="1"/>
        <end position="45"/>
    </location>
</feature>
<feature type="transmembrane region" description="Helical" evidence="19">
    <location>
        <begin position="139"/>
        <end position="160"/>
    </location>
</feature>
<keyword evidence="12 17" id="KW-0675">Receptor</keyword>
<evidence type="ECO:0000256" key="15">
    <source>
        <dbReference type="ARBA" id="ARBA00023288"/>
    </source>
</evidence>
<dbReference type="GO" id="GO:0002025">
    <property type="term" value="P:norepinephrine-epinephrine-mediated vasodilation involved in regulation of systemic arterial blood pressure"/>
    <property type="evidence" value="ECO:0007669"/>
    <property type="project" value="TreeGrafter"/>
</dbReference>
<evidence type="ECO:0000256" key="11">
    <source>
        <dbReference type="ARBA" id="ARBA00023157"/>
    </source>
</evidence>
<feature type="transmembrane region" description="Helical" evidence="19">
    <location>
        <begin position="347"/>
        <end position="367"/>
    </location>
</feature>
<evidence type="ECO:0000256" key="16">
    <source>
        <dbReference type="ARBA" id="ARBA00032462"/>
    </source>
</evidence>
<evidence type="ECO:0000313" key="21">
    <source>
        <dbReference type="Proteomes" id="UP001318040"/>
    </source>
</evidence>
<comment type="subcellular location">
    <subcellularLocation>
        <location evidence="2">Cell membrane</location>
        <topology evidence="2">Multi-pass membrane protein</topology>
    </subcellularLocation>
    <subcellularLocation>
        <location evidence="1">Endosome</location>
    </subcellularLocation>
</comment>
<dbReference type="Proteomes" id="UP001318040">
    <property type="component" value="Chromosome 11"/>
</dbReference>
<feature type="transmembrane region" description="Helical" evidence="19">
    <location>
        <begin position="62"/>
        <end position="88"/>
    </location>
</feature>
<dbReference type="GeneID" id="116941334"/>
<dbReference type="KEGG" id="pmrn:116941334"/>
<dbReference type="InterPro" id="IPR017452">
    <property type="entry name" value="GPCR_Rhodpsn_7TM"/>
</dbReference>
<dbReference type="GO" id="GO:0071880">
    <property type="term" value="P:adenylate cyclase-activating adrenergic receptor signaling pathway"/>
    <property type="evidence" value="ECO:0007669"/>
    <property type="project" value="TreeGrafter"/>
</dbReference>
<keyword evidence="11" id="KW-1015">Disulfide bond</keyword>
<feature type="domain" description="G-protein coupled receptors family 1 profile" evidence="20">
    <location>
        <begin position="80"/>
        <end position="366"/>
    </location>
</feature>
<organism evidence="21 22">
    <name type="scientific">Petromyzon marinus</name>
    <name type="common">Sea lamprey</name>
    <dbReference type="NCBI Taxonomy" id="7757"/>
    <lineage>
        <taxon>Eukaryota</taxon>
        <taxon>Metazoa</taxon>
        <taxon>Chordata</taxon>
        <taxon>Craniata</taxon>
        <taxon>Vertebrata</taxon>
        <taxon>Cyclostomata</taxon>
        <taxon>Hyperoartia</taxon>
        <taxon>Petromyzontiformes</taxon>
        <taxon>Petromyzontidae</taxon>
        <taxon>Petromyzon</taxon>
    </lineage>
</organism>
<evidence type="ECO:0000256" key="7">
    <source>
        <dbReference type="ARBA" id="ARBA00022989"/>
    </source>
</evidence>
<feature type="transmembrane region" description="Helical" evidence="19">
    <location>
        <begin position="181"/>
        <end position="204"/>
    </location>
</feature>
<keyword evidence="10" id="KW-0564">Palmitate</keyword>
<keyword evidence="15" id="KW-0449">Lipoprotein</keyword>
<keyword evidence="21" id="KW-1185">Reference proteome</keyword>
<keyword evidence="13" id="KW-0325">Glycoprotein</keyword>
<evidence type="ECO:0000256" key="19">
    <source>
        <dbReference type="SAM" id="Phobius"/>
    </source>
</evidence>
<name>A0AAJ7T105_PETMA</name>
<evidence type="ECO:0000256" key="8">
    <source>
        <dbReference type="ARBA" id="ARBA00023040"/>
    </source>
</evidence>
<dbReference type="FunFam" id="1.20.1070.10:FF:000057">
    <property type="entry name" value="Beta-1 adrenergic receptor"/>
    <property type="match status" value="1"/>
</dbReference>
<keyword evidence="9 19" id="KW-0472">Membrane</keyword>
<keyword evidence="4" id="KW-1003">Cell membrane</keyword>
<dbReference type="SMART" id="SM01381">
    <property type="entry name" value="7TM_GPCR_Srsx"/>
    <property type="match status" value="1"/>
</dbReference>
<keyword evidence="8 17" id="KW-0297">G-protein coupled receptor</keyword>
<dbReference type="GO" id="GO:0043410">
    <property type="term" value="P:positive regulation of MAPK cascade"/>
    <property type="evidence" value="ECO:0007669"/>
    <property type="project" value="TreeGrafter"/>
</dbReference>
<evidence type="ECO:0000256" key="3">
    <source>
        <dbReference type="ARBA" id="ARBA00022028"/>
    </source>
</evidence>
<dbReference type="SUPFAM" id="SSF81321">
    <property type="entry name" value="Family A G protein-coupled receptor-like"/>
    <property type="match status" value="1"/>
</dbReference>
<evidence type="ECO:0000256" key="4">
    <source>
        <dbReference type="ARBA" id="ARBA00022475"/>
    </source>
</evidence>
<gene>
    <name evidence="22" type="primary">LOC116941334</name>
</gene>
<evidence type="ECO:0000256" key="6">
    <source>
        <dbReference type="ARBA" id="ARBA00022753"/>
    </source>
</evidence>
<keyword evidence="5 17" id="KW-0812">Transmembrane</keyword>
<dbReference type="InterPro" id="IPR000276">
    <property type="entry name" value="GPCR_Rhodpsn"/>
</dbReference>
<evidence type="ECO:0000313" key="22">
    <source>
        <dbReference type="RefSeq" id="XP_032808218.1"/>
    </source>
</evidence>
<dbReference type="Gene3D" id="1.20.1070.10">
    <property type="entry name" value="Rhodopsin 7-helix transmembrane proteins"/>
    <property type="match status" value="1"/>
</dbReference>
<feature type="compositionally biased region" description="Basic and acidic residues" evidence="18">
    <location>
        <begin position="470"/>
        <end position="485"/>
    </location>
</feature>
<evidence type="ECO:0000256" key="10">
    <source>
        <dbReference type="ARBA" id="ARBA00023139"/>
    </source>
</evidence>
<sequence length="485" mass="52643">MRACHAPLPPAPRRRTAMEHRVNSSSSSSNDSGGGGGITHNQSADDGLANETASATGYTQSWAIGMGFLMALIMLIIVLGNSLVILAIARFKRLQTVTNCFIVSLSCADLVMGVLVVPPSAGLVVTDSVWTHGSSACELWTSVDVLCVTASIETLCVVALDRYLAITAPLRYKQLLTKARARLIVVVVWSISALISFLPIQMLWWRDNADVEATQCYKNQDCCDFITNAPYAIVSSVVSFYVPLIVMVFVYGRVFQEAKKQLRKIDKNEGRFYEVSSGGVGAAAGDGGGAMPRRLSKRRTSRVVSMKEQKAIKTLGIIMGTFTICWLPFFISNIIKAFCKTCVDKKLFFFFNWLGYINSAFNPFIYCRSPDFRKAFKRLLFGCSALSRRSAPRRRAGSLASCAAEEQQRRRRAGDRLTPNGGGAGGGGASRGSQLAFAARTPGAFSNGKASLGDGRHDSRTSNSSSSEQSLERDEKAPKTRPAEG</sequence>
<accession>A0AAJ7T105</accession>
<dbReference type="PRINTS" id="PR00237">
    <property type="entry name" value="GPCRRHODOPSN"/>
</dbReference>
<dbReference type="PANTHER" id="PTHR24248:SF54">
    <property type="entry name" value="BETA-1 ADRENERGIC RECEPTOR"/>
    <property type="match status" value="1"/>
</dbReference>
<feature type="compositionally biased region" description="Gly residues" evidence="18">
    <location>
        <begin position="420"/>
        <end position="430"/>
    </location>
</feature>
<reference evidence="22" key="1">
    <citation type="submission" date="2025-08" db="UniProtKB">
        <authorList>
            <consortium name="RefSeq"/>
        </authorList>
    </citation>
    <scope>IDENTIFICATION</scope>
    <source>
        <tissue evidence="22">Sperm</tissue>
    </source>
</reference>
<feature type="transmembrane region" description="Helical" evidence="19">
    <location>
        <begin position="100"/>
        <end position="119"/>
    </location>
</feature>
<evidence type="ECO:0000256" key="18">
    <source>
        <dbReference type="SAM" id="MobiDB-lite"/>
    </source>
</evidence>
<dbReference type="PANTHER" id="PTHR24248">
    <property type="entry name" value="ADRENERGIC RECEPTOR-RELATED G-PROTEIN COUPLED RECEPTOR"/>
    <property type="match status" value="1"/>
</dbReference>
<dbReference type="PROSITE" id="PS50262">
    <property type="entry name" value="G_PROTEIN_RECEP_F1_2"/>
    <property type="match status" value="1"/>
</dbReference>
<evidence type="ECO:0000256" key="12">
    <source>
        <dbReference type="ARBA" id="ARBA00023170"/>
    </source>
</evidence>
<dbReference type="GO" id="GO:0005768">
    <property type="term" value="C:endosome"/>
    <property type="evidence" value="ECO:0007669"/>
    <property type="project" value="UniProtKB-SubCell"/>
</dbReference>
<evidence type="ECO:0000256" key="17">
    <source>
        <dbReference type="RuleBase" id="RU000688"/>
    </source>
</evidence>
<dbReference type="GO" id="GO:0005886">
    <property type="term" value="C:plasma membrane"/>
    <property type="evidence" value="ECO:0007669"/>
    <property type="project" value="UniProtKB-SubCell"/>
</dbReference>
<protein>
    <recommendedName>
        <fullName evidence="3">Beta-1 adrenergic receptor</fullName>
    </recommendedName>
    <alternativeName>
        <fullName evidence="16">Beta-1 adrenoreceptor</fullName>
    </alternativeName>
</protein>
<feature type="transmembrane region" description="Helical" evidence="19">
    <location>
        <begin position="231"/>
        <end position="254"/>
    </location>
</feature>
<evidence type="ECO:0000259" key="20">
    <source>
        <dbReference type="PROSITE" id="PS50262"/>
    </source>
</evidence>
<evidence type="ECO:0000256" key="1">
    <source>
        <dbReference type="ARBA" id="ARBA00004177"/>
    </source>
</evidence>
<keyword evidence="14 17" id="KW-0807">Transducer</keyword>
<feature type="region of interest" description="Disordered" evidence="18">
    <location>
        <begin position="397"/>
        <end position="485"/>
    </location>
</feature>
<feature type="transmembrane region" description="Helical" evidence="19">
    <location>
        <begin position="315"/>
        <end position="335"/>
    </location>
</feature>
<dbReference type="RefSeq" id="XP_032808218.1">
    <property type="nucleotide sequence ID" value="XM_032952327.1"/>
</dbReference>